<evidence type="ECO:0000313" key="3">
    <source>
        <dbReference type="Proteomes" id="UP001165381"/>
    </source>
</evidence>
<protein>
    <submittedName>
        <fullName evidence="2">Uncharacterized protein</fullName>
    </submittedName>
</protein>
<comment type="caution">
    <text evidence="2">The sequence shown here is derived from an EMBL/GenBank/DDBJ whole genome shotgun (WGS) entry which is preliminary data.</text>
</comment>
<dbReference type="EMBL" id="JAMFLZ010000004">
    <property type="protein sequence ID" value="MCL6295783.1"/>
    <property type="molecule type" value="Genomic_DNA"/>
</dbReference>
<organism evidence="2 3">
    <name type="scientific">Jejuia spongiicola</name>
    <dbReference type="NCBI Taxonomy" id="2942207"/>
    <lineage>
        <taxon>Bacteria</taxon>
        <taxon>Pseudomonadati</taxon>
        <taxon>Bacteroidota</taxon>
        <taxon>Flavobacteriia</taxon>
        <taxon>Flavobacteriales</taxon>
        <taxon>Flavobacteriaceae</taxon>
        <taxon>Jejuia</taxon>
    </lineage>
</organism>
<name>A0ABT0QFM6_9FLAO</name>
<keyword evidence="1" id="KW-0472">Membrane</keyword>
<keyword evidence="3" id="KW-1185">Reference proteome</keyword>
<proteinExistence type="predicted"/>
<gene>
    <name evidence="2" type="ORF">M3P09_12305</name>
</gene>
<keyword evidence="1" id="KW-1133">Transmembrane helix</keyword>
<dbReference type="RefSeq" id="WP_249973355.1">
    <property type="nucleotide sequence ID" value="NZ_JAMFLZ010000004.1"/>
</dbReference>
<feature type="transmembrane region" description="Helical" evidence="1">
    <location>
        <begin position="53"/>
        <end position="76"/>
    </location>
</feature>
<evidence type="ECO:0000256" key="1">
    <source>
        <dbReference type="SAM" id="Phobius"/>
    </source>
</evidence>
<evidence type="ECO:0000313" key="2">
    <source>
        <dbReference type="EMBL" id="MCL6295783.1"/>
    </source>
</evidence>
<reference evidence="2" key="1">
    <citation type="submission" date="2022-05" db="EMBL/GenBank/DDBJ databases">
        <authorList>
            <person name="Park J.-S."/>
        </authorList>
    </citation>
    <scope>NUCLEOTIDE SEQUENCE</scope>
    <source>
        <strain evidence="2">2012CJ34-3</strain>
    </source>
</reference>
<dbReference type="Proteomes" id="UP001165381">
    <property type="component" value="Unassembled WGS sequence"/>
</dbReference>
<sequence>MYTIIIVENNSFEYSMLIPLSMIPTGVLSIIYHIKTLKHYSINYVYKDLNDSFLWVGNLLFAISISSMALFMIYSFYSIREIDLNPKLFYALIFCGVILLIGVILILEEKWLYKKRHIIKKQSKINKIDDIRGAQDDDL</sequence>
<feature type="transmembrane region" description="Helical" evidence="1">
    <location>
        <begin position="12"/>
        <end position="32"/>
    </location>
</feature>
<feature type="transmembrane region" description="Helical" evidence="1">
    <location>
        <begin position="88"/>
        <end position="107"/>
    </location>
</feature>
<accession>A0ABT0QFM6</accession>
<keyword evidence="1" id="KW-0812">Transmembrane</keyword>